<proteinExistence type="predicted"/>
<dbReference type="AlphaFoldDB" id="A0A835GEI6"/>
<sequence length="825" mass="93827">PFTRRLYCKKTSEEGGCETLETNSIETHGTSAAKSPIPNRVPKRSLKNIISRVDAKMMKFMDSFSNNEPKTMNRHLSFFNGILPSLDKYNDDEVLEFQMAVLQLMKKIKNSRQICEPSSFHIPSDHRGYFTQQYQNNIQEATNSFSTNMTTMTSVQSPSSVEVTTAASLLNPSSVRIAGFACYSNYTDQKVCQLRNRLKNFKKKEILNVITEDIAVKKFSEKITPAFSLLLKGQIRNLKKKVTGRRWSKEEKITALRIYKRSPTCYRLLRRLFPLPSISTLKTLLRKLPFGVGINKPIFTVLKRFAVTQAPSDNYYTLMFDELSIKKHLQYNPKYDIIGYKDNGTHGRSPATASYALVFMISGIRKRIKQPIAHYFSSGFSTADRLVVLIKEVLYQCFEVGINVAAIVCDMDGVNRRALTILGSTVEHPYIKFNNKEIVTIFDPPHILKCFRNMFIKYNIEMTTQISSDGLVGKGIVKWSHIKEFFRVDSTNPNFVYAPVLKKDHLDPNSKQKMKVNLAAQVLSHSVTGGMLARISNVNYRILVADMDKLFDLVNADSPDLRRGKPHSTNWSRTSPHTEFFKKMKEFFQTMKFIGCPRKPPSQDGWLTTLNAFLRLHKNLEAGWLPEGASRILSRICLDAYGVTVGPTQTLHVAGLKTAILSNLSHIGKSGNCENDNNTIINNFDTFLSFSQSQPTHIRTEIKFVIEDMPEISEEYIEEENAEIQACAYVCGFIVKKIKNVCKTCHKTFLTQDPMIACVECCATLINNILKKNGHANSLKTNITENIISKINLDFLNECLEHKQSNIEHIINSVFDICIKRFCIL</sequence>
<dbReference type="Proteomes" id="UP000648187">
    <property type="component" value="Unassembled WGS sequence"/>
</dbReference>
<feature type="non-terminal residue" evidence="3">
    <location>
        <position position="825"/>
    </location>
</feature>
<accession>A0A835GEI6</accession>
<keyword evidence="4" id="KW-1185">Reference proteome</keyword>
<dbReference type="EMBL" id="JACKWZ010000152">
    <property type="protein sequence ID" value="KAF9413688.1"/>
    <property type="molecule type" value="Genomic_DNA"/>
</dbReference>
<name>A0A835GEI6_SPOEX</name>
<dbReference type="InterPro" id="IPR048365">
    <property type="entry name" value="TNP-like_RNaseH_N"/>
</dbReference>
<evidence type="ECO:0000259" key="2">
    <source>
        <dbReference type="Pfam" id="PF21788"/>
    </source>
</evidence>
<organism evidence="3 4">
    <name type="scientific">Spodoptera exigua</name>
    <name type="common">Beet armyworm</name>
    <name type="synonym">Noctua fulgens</name>
    <dbReference type="NCBI Taxonomy" id="7107"/>
    <lineage>
        <taxon>Eukaryota</taxon>
        <taxon>Metazoa</taxon>
        <taxon>Ecdysozoa</taxon>
        <taxon>Arthropoda</taxon>
        <taxon>Hexapoda</taxon>
        <taxon>Insecta</taxon>
        <taxon>Pterygota</taxon>
        <taxon>Neoptera</taxon>
        <taxon>Endopterygota</taxon>
        <taxon>Lepidoptera</taxon>
        <taxon>Glossata</taxon>
        <taxon>Ditrysia</taxon>
        <taxon>Noctuoidea</taxon>
        <taxon>Noctuidae</taxon>
        <taxon>Amphipyrinae</taxon>
        <taxon>Spodoptera</taxon>
    </lineage>
</organism>
<feature type="domain" description="Transposable element P transposase-like GTP-binding insertion" evidence="2">
    <location>
        <begin position="446"/>
        <end position="531"/>
    </location>
</feature>
<evidence type="ECO:0000313" key="4">
    <source>
        <dbReference type="Proteomes" id="UP000648187"/>
    </source>
</evidence>
<reference evidence="3" key="1">
    <citation type="submission" date="2020-08" db="EMBL/GenBank/DDBJ databases">
        <title>Spodoptera exigua strain:BAW_Kor-Di-RS1 Genome sequencing and assembly.</title>
        <authorList>
            <person name="Kim J."/>
            <person name="Nam H.Y."/>
            <person name="Kwon M."/>
            <person name="Choi J.H."/>
            <person name="Cho S.R."/>
            <person name="Kim G.-H."/>
        </authorList>
    </citation>
    <scope>NUCLEOTIDE SEQUENCE</scope>
    <source>
        <strain evidence="3">BAW_Kor-Di-RS1</strain>
        <tissue evidence="3">Whole-body</tissue>
    </source>
</reference>
<evidence type="ECO:0008006" key="5">
    <source>
        <dbReference type="Google" id="ProtNLM"/>
    </source>
</evidence>
<protein>
    <recommendedName>
        <fullName evidence="5">Transposable element P transposase</fullName>
    </recommendedName>
</protein>
<dbReference type="Pfam" id="PF21787">
    <property type="entry name" value="TNP-like_RNaseH_N"/>
    <property type="match status" value="1"/>
</dbReference>
<gene>
    <name evidence="3" type="ORF">HW555_008134</name>
</gene>
<comment type="caution">
    <text evidence="3">The sequence shown here is derived from an EMBL/GenBank/DDBJ whole genome shotgun (WGS) entry which is preliminary data.</text>
</comment>
<evidence type="ECO:0000259" key="1">
    <source>
        <dbReference type="Pfam" id="PF21787"/>
    </source>
</evidence>
<dbReference type="Pfam" id="PF21788">
    <property type="entry name" value="TNP-like_GBD"/>
    <property type="match status" value="1"/>
</dbReference>
<evidence type="ECO:0000313" key="3">
    <source>
        <dbReference type="EMBL" id="KAF9413688.1"/>
    </source>
</evidence>
<dbReference type="InterPro" id="IPR048366">
    <property type="entry name" value="TNP-like_GBD"/>
</dbReference>
<feature type="domain" description="Transposable element P transposase-like RNase H" evidence="1">
    <location>
        <begin position="292"/>
        <end position="423"/>
    </location>
</feature>